<evidence type="ECO:0000256" key="1">
    <source>
        <dbReference type="ARBA" id="ARBA00000900"/>
    </source>
</evidence>
<organism evidence="15 16">
    <name type="scientific">Arxiozyma heterogenica</name>
    <dbReference type="NCBI Taxonomy" id="278026"/>
    <lineage>
        <taxon>Eukaryota</taxon>
        <taxon>Fungi</taxon>
        <taxon>Dikarya</taxon>
        <taxon>Ascomycota</taxon>
        <taxon>Saccharomycotina</taxon>
        <taxon>Saccharomycetes</taxon>
        <taxon>Saccharomycetales</taxon>
        <taxon>Saccharomycetaceae</taxon>
        <taxon>Arxiozyma</taxon>
    </lineage>
</organism>
<dbReference type="InterPro" id="IPR057634">
    <property type="entry name" value="PAH_ZNF598/HEL2"/>
</dbReference>
<dbReference type="PROSITE" id="PS50089">
    <property type="entry name" value="ZF_RING_2"/>
    <property type="match status" value="1"/>
</dbReference>
<dbReference type="PANTHER" id="PTHR22938">
    <property type="entry name" value="ZINC FINGER PROTEIN 598"/>
    <property type="match status" value="1"/>
</dbReference>
<dbReference type="InterPro" id="IPR013087">
    <property type="entry name" value="Znf_C2H2_type"/>
</dbReference>
<sequence length="686" mass="78184">MTEETEVNIKKQDIKKRNFRRTQGPQTNPIKTDKSASKKKNVHGNHQNKPISRTQDDKNANNGDDGDDDDDDHVCVICTEKLYYVALTPCSHKTCHKCSFRQLALFNKRACLICRTETDRMIFSENVHSKFNDLSKDTTIKFIENKQYGIDFTSTDVEKATLLLLKYICPLCENNDSGNDDNNNKTDYKSYNKYRDHLKSSHNKTICMICATHNYQFPNELKIFTPNQLKNHMSRGDSNDGFKGHPMCAFCSGQRFYSDDELYLHMREKHEKCHICDKIDPKSPQYFKDYNQLFSHFQTSHYICTVPACLDAKFVVFGDELELQAHILKEHGDIIRGKPKFFQSELSTFMSGPSRVVRENNVSNNFRNDSLLQNDSSNNETPELKKIRLEERAKHYLNQSLDQFSTFQSFTQDYDKGRISVTDLLNAYKTIFTSPEANIYLLIHNLSEIYPKGSKKFKELDTIYTNHEQMKQRSQELPSLTSDPFIATARGSWGNINVGSHSSSSSRNASRTDLKNLPTLKAPSPNHDPFRSPYQTKTLKVSSKPVVKPLARTTIQNSNIISSNKNVGVNIATNNTVMFSTAYLQSKKSESPAPLLQKSITNSGTNNNSKNKLADLDLPSLPTPKRKTYPPVNKVVLPDPKNWGKDSETSKENQLEDGFSLLNIQSDGKDKKGKGKQKQLLFHIGV</sequence>
<evidence type="ECO:0000313" key="15">
    <source>
        <dbReference type="EMBL" id="KAK5779135.1"/>
    </source>
</evidence>
<dbReference type="GO" id="GO:0061630">
    <property type="term" value="F:ubiquitin protein ligase activity"/>
    <property type="evidence" value="ECO:0007669"/>
    <property type="project" value="UniProtKB-EC"/>
</dbReference>
<keyword evidence="6" id="KW-0597">Phosphoprotein</keyword>
<name>A0AAN7WGF1_9SACH</name>
<dbReference type="InterPro" id="IPR041888">
    <property type="entry name" value="RING-HC_ZNF598/HEL2"/>
</dbReference>
<evidence type="ECO:0000256" key="8">
    <source>
        <dbReference type="ARBA" id="ARBA00022723"/>
    </source>
</evidence>
<evidence type="ECO:0000256" key="9">
    <source>
        <dbReference type="ARBA" id="ARBA00022771"/>
    </source>
</evidence>
<dbReference type="GO" id="GO:0008270">
    <property type="term" value="F:zinc ion binding"/>
    <property type="evidence" value="ECO:0007669"/>
    <property type="project" value="UniProtKB-KW"/>
</dbReference>
<protein>
    <recommendedName>
        <fullName evidence="4">RING-type E3 ubiquitin transferase</fullName>
        <ecNumber evidence="4">2.3.2.27</ecNumber>
    </recommendedName>
</protein>
<evidence type="ECO:0000256" key="2">
    <source>
        <dbReference type="ARBA" id="ARBA00004496"/>
    </source>
</evidence>
<comment type="similarity">
    <text evidence="11">Belongs to the ZNF598/HEL2 family.</text>
</comment>
<dbReference type="InterPro" id="IPR056437">
    <property type="entry name" value="Znf-C2H2_ZNF598/HEL2"/>
</dbReference>
<dbReference type="GO" id="GO:0005737">
    <property type="term" value="C:cytoplasm"/>
    <property type="evidence" value="ECO:0007669"/>
    <property type="project" value="UniProtKB-SubCell"/>
</dbReference>
<dbReference type="GO" id="GO:0016567">
    <property type="term" value="P:protein ubiquitination"/>
    <property type="evidence" value="ECO:0007669"/>
    <property type="project" value="TreeGrafter"/>
</dbReference>
<feature type="compositionally biased region" description="Polar residues" evidence="13">
    <location>
        <begin position="44"/>
        <end position="53"/>
    </location>
</feature>
<accession>A0AAN7WGF1</accession>
<dbReference type="InterPro" id="IPR013083">
    <property type="entry name" value="Znf_RING/FYVE/PHD"/>
</dbReference>
<keyword evidence="16" id="KW-1185">Reference proteome</keyword>
<dbReference type="AlphaFoldDB" id="A0AAN7WGF1"/>
<keyword evidence="5" id="KW-0963">Cytoplasm</keyword>
<dbReference type="Proteomes" id="UP001306508">
    <property type="component" value="Unassembled WGS sequence"/>
</dbReference>
<dbReference type="PANTHER" id="PTHR22938:SF0">
    <property type="entry name" value="E3 UBIQUITIN-PROTEIN LIGASE ZNF598"/>
    <property type="match status" value="1"/>
</dbReference>
<evidence type="ECO:0000256" key="6">
    <source>
        <dbReference type="ARBA" id="ARBA00022553"/>
    </source>
</evidence>
<keyword evidence="7" id="KW-0808">Transferase</keyword>
<feature type="region of interest" description="Disordered" evidence="13">
    <location>
        <begin position="498"/>
        <end position="541"/>
    </location>
</feature>
<reference evidence="16" key="1">
    <citation type="submission" date="2023-07" db="EMBL/GenBank/DDBJ databases">
        <title>A draft genome of Kazachstania heterogenica Y-27499.</title>
        <authorList>
            <person name="Donic C."/>
            <person name="Kralova J.S."/>
            <person name="Fidel L."/>
            <person name="Ben-Dor S."/>
            <person name="Jung S."/>
        </authorList>
    </citation>
    <scope>NUCLEOTIDE SEQUENCE [LARGE SCALE GENOMIC DNA]</scope>
    <source>
        <strain evidence="16">Y27499</strain>
    </source>
</reference>
<dbReference type="CDD" id="cd16615">
    <property type="entry name" value="RING-HC_ZNF598"/>
    <property type="match status" value="1"/>
</dbReference>
<dbReference type="EMBL" id="JAWIZZ010000047">
    <property type="protein sequence ID" value="KAK5779135.1"/>
    <property type="molecule type" value="Genomic_DNA"/>
</dbReference>
<comment type="catalytic activity">
    <reaction evidence="1">
        <text>S-ubiquitinyl-[E2 ubiquitin-conjugating enzyme]-L-cysteine + [acceptor protein]-L-lysine = [E2 ubiquitin-conjugating enzyme]-L-cysteine + N(6)-ubiquitinyl-[acceptor protein]-L-lysine.</text>
        <dbReference type="EC" id="2.3.2.27"/>
    </reaction>
</comment>
<feature type="compositionally biased region" description="Basic and acidic residues" evidence="13">
    <location>
        <begin position="642"/>
        <end position="654"/>
    </location>
</feature>
<feature type="region of interest" description="Disordered" evidence="13">
    <location>
        <begin position="590"/>
        <end position="677"/>
    </location>
</feature>
<dbReference type="InterPro" id="IPR044288">
    <property type="entry name" value="ZNF598/HEL2"/>
</dbReference>
<dbReference type="Gene3D" id="3.30.40.10">
    <property type="entry name" value="Zinc/RING finger domain, C3HC4 (zinc finger)"/>
    <property type="match status" value="1"/>
</dbReference>
<gene>
    <name evidence="15" type="ORF">RI543_003020</name>
</gene>
<dbReference type="Pfam" id="PF25447">
    <property type="entry name" value="RING_ZNF598"/>
    <property type="match status" value="1"/>
</dbReference>
<evidence type="ECO:0000256" key="12">
    <source>
        <dbReference type="PROSITE-ProRule" id="PRU00175"/>
    </source>
</evidence>
<evidence type="ECO:0000256" key="13">
    <source>
        <dbReference type="SAM" id="MobiDB-lite"/>
    </source>
</evidence>
<dbReference type="GO" id="GO:0072344">
    <property type="term" value="P:rescue of stalled ribosome"/>
    <property type="evidence" value="ECO:0007669"/>
    <property type="project" value="InterPro"/>
</dbReference>
<dbReference type="GO" id="GO:0043022">
    <property type="term" value="F:ribosome binding"/>
    <property type="evidence" value="ECO:0007669"/>
    <property type="project" value="TreeGrafter"/>
</dbReference>
<evidence type="ECO:0000256" key="3">
    <source>
        <dbReference type="ARBA" id="ARBA00004906"/>
    </source>
</evidence>
<dbReference type="EC" id="2.3.2.27" evidence="4"/>
<comment type="subcellular location">
    <subcellularLocation>
        <location evidence="2">Cytoplasm</location>
    </subcellularLocation>
</comment>
<dbReference type="SUPFAM" id="SSF57850">
    <property type="entry name" value="RING/U-box"/>
    <property type="match status" value="1"/>
</dbReference>
<proteinExistence type="inferred from homology"/>
<dbReference type="SMART" id="SM00355">
    <property type="entry name" value="ZnF_C2H2"/>
    <property type="match status" value="4"/>
</dbReference>
<feature type="compositionally biased region" description="Polar residues" evidence="13">
    <location>
        <begin position="21"/>
        <end position="30"/>
    </location>
</feature>
<comment type="pathway">
    <text evidence="3">Protein modification; protein ubiquitination.</text>
</comment>
<keyword evidence="8" id="KW-0479">Metal-binding</keyword>
<dbReference type="SMART" id="SM00184">
    <property type="entry name" value="RING"/>
    <property type="match status" value="2"/>
</dbReference>
<evidence type="ECO:0000256" key="7">
    <source>
        <dbReference type="ARBA" id="ARBA00022679"/>
    </source>
</evidence>
<evidence type="ECO:0000259" key="14">
    <source>
        <dbReference type="PROSITE" id="PS50089"/>
    </source>
</evidence>
<dbReference type="Pfam" id="PF23230">
    <property type="entry name" value="zf-C2H2_13"/>
    <property type="match status" value="1"/>
</dbReference>
<evidence type="ECO:0000256" key="10">
    <source>
        <dbReference type="ARBA" id="ARBA00022833"/>
    </source>
</evidence>
<evidence type="ECO:0000256" key="4">
    <source>
        <dbReference type="ARBA" id="ARBA00012483"/>
    </source>
</evidence>
<dbReference type="InterPro" id="IPR001841">
    <property type="entry name" value="Znf_RING"/>
</dbReference>
<evidence type="ECO:0000256" key="5">
    <source>
        <dbReference type="ARBA" id="ARBA00022490"/>
    </source>
</evidence>
<dbReference type="Pfam" id="PF23202">
    <property type="entry name" value="PAH_ZNF598"/>
    <property type="match status" value="1"/>
</dbReference>
<feature type="region of interest" description="Disordered" evidence="13">
    <location>
        <begin position="1"/>
        <end position="66"/>
    </location>
</feature>
<feature type="compositionally biased region" description="Low complexity" evidence="13">
    <location>
        <begin position="598"/>
        <end position="611"/>
    </location>
</feature>
<evidence type="ECO:0000256" key="11">
    <source>
        <dbReference type="ARBA" id="ARBA00035113"/>
    </source>
</evidence>
<comment type="caution">
    <text evidence="15">The sequence shown here is derived from an EMBL/GenBank/DDBJ whole genome shotgun (WGS) entry which is preliminary data.</text>
</comment>
<feature type="compositionally biased region" description="Basic and acidic residues" evidence="13">
    <location>
        <begin position="7"/>
        <end position="16"/>
    </location>
</feature>
<keyword evidence="10" id="KW-0862">Zinc</keyword>
<feature type="domain" description="RING-type" evidence="14">
    <location>
        <begin position="75"/>
        <end position="115"/>
    </location>
</feature>
<evidence type="ECO:0000313" key="16">
    <source>
        <dbReference type="Proteomes" id="UP001306508"/>
    </source>
</evidence>
<keyword evidence="9 12" id="KW-0863">Zinc-finger</keyword>